<keyword evidence="1" id="KW-0677">Repeat</keyword>
<feature type="domain" description="Teneurin-like YD-shell" evidence="2">
    <location>
        <begin position="117"/>
        <end position="218"/>
    </location>
</feature>
<dbReference type="PANTHER" id="PTHR32305:SF15">
    <property type="entry name" value="PROTEIN RHSA-RELATED"/>
    <property type="match status" value="1"/>
</dbReference>
<evidence type="ECO:0000259" key="2">
    <source>
        <dbReference type="Pfam" id="PF25023"/>
    </source>
</evidence>
<organism evidence="3">
    <name type="scientific">human gut metagenome</name>
    <dbReference type="NCBI Taxonomy" id="408170"/>
    <lineage>
        <taxon>unclassified sequences</taxon>
        <taxon>metagenomes</taxon>
        <taxon>organismal metagenomes</taxon>
    </lineage>
</organism>
<gene>
    <name evidence="3" type="ORF">LEA_13884</name>
</gene>
<dbReference type="Gene3D" id="2.180.10.10">
    <property type="entry name" value="RHS repeat-associated core"/>
    <property type="match status" value="1"/>
</dbReference>
<protein>
    <submittedName>
        <fullName evidence="3">Cell well associated RhsD protein</fullName>
    </submittedName>
</protein>
<evidence type="ECO:0000313" key="3">
    <source>
        <dbReference type="EMBL" id="EKC58396.1"/>
    </source>
</evidence>
<proteinExistence type="predicted"/>
<feature type="non-terminal residue" evidence="3">
    <location>
        <position position="227"/>
    </location>
</feature>
<reference evidence="3" key="1">
    <citation type="journal article" date="2013" name="Environ. Microbiol.">
        <title>Microbiota from the distal guts of lean and obese adolescents exhibit partial functional redundancy besides clear differences in community structure.</title>
        <authorList>
            <person name="Ferrer M."/>
            <person name="Ruiz A."/>
            <person name="Lanza F."/>
            <person name="Haange S.B."/>
            <person name="Oberbach A."/>
            <person name="Till H."/>
            <person name="Bargiela R."/>
            <person name="Campoy C."/>
            <person name="Segura M.T."/>
            <person name="Richter M."/>
            <person name="von Bergen M."/>
            <person name="Seifert J."/>
            <person name="Suarez A."/>
        </authorList>
    </citation>
    <scope>NUCLEOTIDE SEQUENCE</scope>
</reference>
<dbReference type="Pfam" id="PF25023">
    <property type="entry name" value="TEN_YD-shell"/>
    <property type="match status" value="1"/>
</dbReference>
<dbReference type="EMBL" id="AJWY01009429">
    <property type="protein sequence ID" value="EKC58396.1"/>
    <property type="molecule type" value="Genomic_DNA"/>
</dbReference>
<dbReference type="AlphaFoldDB" id="K1TGJ8"/>
<comment type="caution">
    <text evidence="3">The sequence shown here is derived from an EMBL/GenBank/DDBJ whole genome shotgun (WGS) entry which is preliminary data.</text>
</comment>
<dbReference type="InterPro" id="IPR056823">
    <property type="entry name" value="TEN-like_YD-shell"/>
</dbReference>
<evidence type="ECO:0000256" key="1">
    <source>
        <dbReference type="ARBA" id="ARBA00022737"/>
    </source>
</evidence>
<dbReference type="InterPro" id="IPR022385">
    <property type="entry name" value="Rhs_assc_core"/>
</dbReference>
<dbReference type="NCBIfam" id="TIGR03696">
    <property type="entry name" value="Rhs_assc_core"/>
    <property type="match status" value="1"/>
</dbReference>
<dbReference type="PANTHER" id="PTHR32305">
    <property type="match status" value="1"/>
</dbReference>
<dbReference type="InterPro" id="IPR050708">
    <property type="entry name" value="T6SS_VgrG/RHS"/>
</dbReference>
<sequence>MYLLRKMVLAGLLFSAGVNMFAQESAYAYDANGNLTKDLNKNIVDIQYNSLNLPSRIVFKNGDNISHVYSADGSKLRTVWVADGDTLTTDYCGNVIYENGVPVRLMTDVGYIALSDTSYHYFIKDHQGNVRVVADEHGNAEEVNDYYAFGGLMSTSSRQSVQPYKYNGKELDRKGGLGWYDYGARMYDAALGRFMKTDRFSEKYVSLSPYQYGANNPVNNIDVNGDS</sequence>
<accession>K1TGJ8</accession>
<name>K1TGJ8_9ZZZZ</name>